<dbReference type="SUPFAM" id="SSF54427">
    <property type="entry name" value="NTF2-like"/>
    <property type="match status" value="1"/>
</dbReference>
<dbReference type="Gene3D" id="3.10.450.50">
    <property type="match status" value="1"/>
</dbReference>
<evidence type="ECO:0000313" key="2">
    <source>
        <dbReference type="Proteomes" id="UP000694865"/>
    </source>
</evidence>
<evidence type="ECO:0000313" key="3">
    <source>
        <dbReference type="RefSeq" id="XP_002735362.1"/>
    </source>
</evidence>
<dbReference type="Pfam" id="PF14534">
    <property type="entry name" value="DUF4440"/>
    <property type="match status" value="1"/>
</dbReference>
<dbReference type="PANTHER" id="PTHR31664">
    <property type="entry name" value="PROTEIN CBG16427"/>
    <property type="match status" value="1"/>
</dbReference>
<keyword evidence="2" id="KW-1185">Reference proteome</keyword>
<sequence>MADSHDLKAFCQQLQEEPVKRYKAGDFKGLSELYTPNCKLMPTGTDVLFGREAVEKSFRDFFNAGAKWSTLDTDEAGQVHGDDCLYERGHYKFFNEDGSVREAGKYVIIWKKIEGEYRIDIDIWNANQ</sequence>
<name>A0ABM0GQY5_SACKO</name>
<feature type="domain" description="DUF4440" evidence="1">
    <location>
        <begin position="21"/>
        <end position="119"/>
    </location>
</feature>
<protein>
    <submittedName>
        <fullName evidence="3">Uncharacterized protein LOC100371061</fullName>
    </submittedName>
</protein>
<proteinExistence type="predicted"/>
<reference evidence="3" key="1">
    <citation type="submission" date="2025-08" db="UniProtKB">
        <authorList>
            <consortium name="RefSeq"/>
        </authorList>
    </citation>
    <scope>IDENTIFICATION</scope>
    <source>
        <tissue evidence="3">Testes</tissue>
    </source>
</reference>
<dbReference type="GeneID" id="100371061"/>
<evidence type="ECO:0000259" key="1">
    <source>
        <dbReference type="Pfam" id="PF14534"/>
    </source>
</evidence>
<dbReference type="PANTHER" id="PTHR31664:SF8">
    <property type="entry name" value="DUF4440 DOMAIN-CONTAINING PROTEIN"/>
    <property type="match status" value="1"/>
</dbReference>
<organism evidence="2 3">
    <name type="scientific">Saccoglossus kowalevskii</name>
    <name type="common">Acorn worm</name>
    <dbReference type="NCBI Taxonomy" id="10224"/>
    <lineage>
        <taxon>Eukaryota</taxon>
        <taxon>Metazoa</taxon>
        <taxon>Hemichordata</taxon>
        <taxon>Enteropneusta</taxon>
        <taxon>Harrimaniidae</taxon>
        <taxon>Saccoglossus</taxon>
    </lineage>
</organism>
<dbReference type="InterPro" id="IPR032710">
    <property type="entry name" value="NTF2-like_dom_sf"/>
</dbReference>
<gene>
    <name evidence="3" type="primary">LOC100371061</name>
</gene>
<dbReference type="InterPro" id="IPR027843">
    <property type="entry name" value="DUF4440"/>
</dbReference>
<dbReference type="Proteomes" id="UP000694865">
    <property type="component" value="Unplaced"/>
</dbReference>
<dbReference type="RefSeq" id="XP_002735362.1">
    <property type="nucleotide sequence ID" value="XM_002735316.2"/>
</dbReference>
<accession>A0ABM0GQY5</accession>